<evidence type="ECO:0000256" key="1">
    <source>
        <dbReference type="SAM" id="MobiDB-lite"/>
    </source>
</evidence>
<dbReference type="RefSeq" id="XP_045257456.1">
    <property type="nucleotide sequence ID" value="XM_045415087.1"/>
</dbReference>
<sequence>MSSSDPQIPSTPSILRNSESDSPAAAGARASSHELPALPEILAMRNSLSASLGSTEMEIDQPTEMQNPRTPQRDPPWTTDDLKAIHNFFRTQYGPFALGTVVRMLGRRDFSDVAAHIINFRQSALAIQVARGQRNHPGHDAPIAHKTKGQFSIFGGISDMEVSVYDMEGNLLEVYEVDPETPYR</sequence>
<accession>A0A8H4C6F9</accession>
<organism evidence="2 3">
    <name type="scientific">Colletotrichum gloeosporioides</name>
    <name type="common">Anthracnose fungus</name>
    <name type="synonym">Glomerella cingulata</name>
    <dbReference type="NCBI Taxonomy" id="474922"/>
    <lineage>
        <taxon>Eukaryota</taxon>
        <taxon>Fungi</taxon>
        <taxon>Dikarya</taxon>
        <taxon>Ascomycota</taxon>
        <taxon>Pezizomycotina</taxon>
        <taxon>Sordariomycetes</taxon>
        <taxon>Hypocreomycetidae</taxon>
        <taxon>Glomerellales</taxon>
        <taxon>Glomerellaceae</taxon>
        <taxon>Colletotrichum</taxon>
        <taxon>Colletotrichum gloeosporioides species complex</taxon>
    </lineage>
</organism>
<protein>
    <submittedName>
        <fullName evidence="2">Uncharacterized protein</fullName>
    </submittedName>
</protein>
<proteinExistence type="predicted"/>
<feature type="compositionally biased region" description="Polar residues" evidence="1">
    <location>
        <begin position="1"/>
        <end position="21"/>
    </location>
</feature>
<reference evidence="2" key="2">
    <citation type="submission" date="2020-03" db="EMBL/GenBank/DDBJ databases">
        <authorList>
            <person name="Fu F.-F."/>
            <person name="Chen J."/>
        </authorList>
    </citation>
    <scope>NUCLEOTIDE SEQUENCE</scope>
    <source>
        <strain evidence="2">Lc1</strain>
    </source>
</reference>
<dbReference type="AlphaFoldDB" id="A0A8H4C6F9"/>
<evidence type="ECO:0000313" key="2">
    <source>
        <dbReference type="EMBL" id="KAF3798296.1"/>
    </source>
</evidence>
<dbReference type="GeneID" id="69022382"/>
<keyword evidence="3" id="KW-1185">Reference proteome</keyword>
<evidence type="ECO:0000313" key="3">
    <source>
        <dbReference type="Proteomes" id="UP000613401"/>
    </source>
</evidence>
<reference evidence="2" key="1">
    <citation type="journal article" date="2020" name="Phytopathology">
        <title>Genome sequence and comparative analysis of Colletotrichum gloeosporioides isolated from Liriodendron leaves.</title>
        <authorList>
            <person name="Fu F.F."/>
            <person name="Hao Z."/>
            <person name="Wang P."/>
            <person name="Lu Y."/>
            <person name="Xue L.J."/>
            <person name="Wei G."/>
            <person name="Tian Y."/>
            <person name="Baishi H."/>
            <person name="Xu H."/>
            <person name="Shi J."/>
            <person name="Cheng T."/>
            <person name="Wang G."/>
            <person name="Yi Y."/>
            <person name="Chen J."/>
        </authorList>
    </citation>
    <scope>NUCLEOTIDE SEQUENCE</scope>
    <source>
        <strain evidence="2">Lc1</strain>
    </source>
</reference>
<feature type="region of interest" description="Disordered" evidence="1">
    <location>
        <begin position="1"/>
        <end position="32"/>
    </location>
</feature>
<name>A0A8H4C6F9_COLGL</name>
<gene>
    <name evidence="2" type="ORF">GCG54_00015277</name>
</gene>
<dbReference type="Proteomes" id="UP000613401">
    <property type="component" value="Unassembled WGS sequence"/>
</dbReference>
<dbReference type="EMBL" id="WVTB01000099">
    <property type="protein sequence ID" value="KAF3798296.1"/>
    <property type="molecule type" value="Genomic_DNA"/>
</dbReference>
<comment type="caution">
    <text evidence="2">The sequence shown here is derived from an EMBL/GenBank/DDBJ whole genome shotgun (WGS) entry which is preliminary data.</text>
</comment>